<comment type="caution">
    <text evidence="1">The sequence shown here is derived from an EMBL/GenBank/DDBJ whole genome shotgun (WGS) entry which is preliminary data.</text>
</comment>
<dbReference type="EMBL" id="NPKH01000023">
    <property type="protein sequence ID" value="PAP94015.1"/>
    <property type="molecule type" value="Genomic_DNA"/>
</dbReference>
<dbReference type="Proteomes" id="UP000215931">
    <property type="component" value="Unassembled WGS sequence"/>
</dbReference>
<proteinExistence type="predicted"/>
<evidence type="ECO:0000313" key="1">
    <source>
        <dbReference type="EMBL" id="PAP94015.1"/>
    </source>
</evidence>
<keyword evidence="2" id="KW-1185">Reference proteome</keyword>
<protein>
    <submittedName>
        <fullName evidence="1">Uncharacterized protein</fullName>
    </submittedName>
</protein>
<name>A0A271KG60_9HYPH</name>
<evidence type="ECO:0000313" key="2">
    <source>
        <dbReference type="Proteomes" id="UP000215931"/>
    </source>
</evidence>
<sequence>MHQLLIEPAIVPDIFCTGLAEAEDLGDGNFRFTLYAKQRSFHDYAGTVDLVIVARLIMPAGAVMEAIQMTMKAMGVACCGGERLKLRH</sequence>
<accession>A0A271KG60</accession>
<reference evidence="1 2" key="1">
    <citation type="submission" date="2017-08" db="EMBL/GenBank/DDBJ databases">
        <title>Mesorhizobium wenxinae sp. nov., a novel rhizobial species isolated from root nodules of chickpea (Cicer arietinum L.).</title>
        <authorList>
            <person name="Zhang J."/>
        </authorList>
    </citation>
    <scope>NUCLEOTIDE SEQUENCE [LARGE SCALE GENOMIC DNA]</scope>
    <source>
        <strain evidence="2">WYCCWR 10019</strain>
    </source>
</reference>
<gene>
    <name evidence="1" type="ORF">CIT31_16750</name>
</gene>
<dbReference type="AlphaFoldDB" id="A0A271KG60"/>
<organism evidence="1 2">
    <name type="scientific">Mesorhizobium wenxiniae</name>
    <dbReference type="NCBI Taxonomy" id="2014805"/>
    <lineage>
        <taxon>Bacteria</taxon>
        <taxon>Pseudomonadati</taxon>
        <taxon>Pseudomonadota</taxon>
        <taxon>Alphaproteobacteria</taxon>
        <taxon>Hyphomicrobiales</taxon>
        <taxon>Phyllobacteriaceae</taxon>
        <taxon>Mesorhizobium</taxon>
    </lineage>
</organism>